<gene>
    <name evidence="2" type="ORF">STAS_20288</name>
</gene>
<feature type="domain" description="STI1" evidence="1">
    <location>
        <begin position="196"/>
        <end position="231"/>
    </location>
</feature>
<dbReference type="SMART" id="SM00727">
    <property type="entry name" value="STI1"/>
    <property type="match status" value="1"/>
</dbReference>
<name>A0A5A7QG67_STRAF</name>
<dbReference type="OrthoDB" id="4347at2759"/>
<dbReference type="EMBL" id="BKCP01006626">
    <property type="protein sequence ID" value="GER43437.1"/>
    <property type="molecule type" value="Genomic_DNA"/>
</dbReference>
<sequence length="253" mass="28487">MLWALLAVSLHKLYDNTDLKKAVFIAVHMCSRSYIGEPDDFEVLRLRNSNITIEFTAEQDVRVTIEMVRSILGLVMYQEAAVGTRSMDLEEISKAQEQPFLQKIKSLGNESCNGVVMVAGHSVYTSSRCEKVDEENAWYLQPYQKRLGQAATFVQHIQKGVEIVANDDVALLLFSGGETRKEAGPRSEAQSYYRNSGLLCGVLDMNPQLREIMQNPEILQQLTSPETMKAINIEGPSLDKIIDYHTAKLWLAN</sequence>
<dbReference type="GO" id="GO:0005737">
    <property type="term" value="C:cytoplasm"/>
    <property type="evidence" value="ECO:0007669"/>
    <property type="project" value="TreeGrafter"/>
</dbReference>
<organism evidence="2 3">
    <name type="scientific">Striga asiatica</name>
    <name type="common">Asiatic witchweed</name>
    <name type="synonym">Buchnera asiatica</name>
    <dbReference type="NCBI Taxonomy" id="4170"/>
    <lineage>
        <taxon>Eukaryota</taxon>
        <taxon>Viridiplantae</taxon>
        <taxon>Streptophyta</taxon>
        <taxon>Embryophyta</taxon>
        <taxon>Tracheophyta</taxon>
        <taxon>Spermatophyta</taxon>
        <taxon>Magnoliopsida</taxon>
        <taxon>eudicotyledons</taxon>
        <taxon>Gunneridae</taxon>
        <taxon>Pentapetalae</taxon>
        <taxon>asterids</taxon>
        <taxon>lamiids</taxon>
        <taxon>Lamiales</taxon>
        <taxon>Orobanchaceae</taxon>
        <taxon>Buchnereae</taxon>
        <taxon>Striga</taxon>
    </lineage>
</organism>
<evidence type="ECO:0000259" key="1">
    <source>
        <dbReference type="SMART" id="SM00727"/>
    </source>
</evidence>
<accession>A0A5A7QG67</accession>
<dbReference type="Proteomes" id="UP000325081">
    <property type="component" value="Unassembled WGS sequence"/>
</dbReference>
<dbReference type="InterPro" id="IPR006636">
    <property type="entry name" value="STI1_HS-bd"/>
</dbReference>
<comment type="caution">
    <text evidence="2">The sequence shown here is derived from an EMBL/GenBank/DDBJ whole genome shotgun (WGS) entry which is preliminary data.</text>
</comment>
<evidence type="ECO:0000313" key="2">
    <source>
        <dbReference type="EMBL" id="GER43437.1"/>
    </source>
</evidence>
<dbReference type="PANTHER" id="PTHR28110">
    <property type="entry name" value="TRANSMEMBRANE PROTEIN"/>
    <property type="match status" value="1"/>
</dbReference>
<evidence type="ECO:0000313" key="3">
    <source>
        <dbReference type="Proteomes" id="UP000325081"/>
    </source>
</evidence>
<reference evidence="3" key="1">
    <citation type="journal article" date="2019" name="Curr. Biol.">
        <title>Genome Sequence of Striga asiatica Provides Insight into the Evolution of Plant Parasitism.</title>
        <authorList>
            <person name="Yoshida S."/>
            <person name="Kim S."/>
            <person name="Wafula E.K."/>
            <person name="Tanskanen J."/>
            <person name="Kim Y.M."/>
            <person name="Honaas L."/>
            <person name="Yang Z."/>
            <person name="Spallek T."/>
            <person name="Conn C.E."/>
            <person name="Ichihashi Y."/>
            <person name="Cheong K."/>
            <person name="Cui S."/>
            <person name="Der J.P."/>
            <person name="Gundlach H."/>
            <person name="Jiao Y."/>
            <person name="Hori C."/>
            <person name="Ishida J.K."/>
            <person name="Kasahara H."/>
            <person name="Kiba T."/>
            <person name="Kim M.S."/>
            <person name="Koo N."/>
            <person name="Laohavisit A."/>
            <person name="Lee Y.H."/>
            <person name="Lumba S."/>
            <person name="McCourt P."/>
            <person name="Mortimer J.C."/>
            <person name="Mutuku J.M."/>
            <person name="Nomura T."/>
            <person name="Sasaki-Sekimoto Y."/>
            <person name="Seto Y."/>
            <person name="Wang Y."/>
            <person name="Wakatake T."/>
            <person name="Sakakibara H."/>
            <person name="Demura T."/>
            <person name="Yamaguchi S."/>
            <person name="Yoneyama K."/>
            <person name="Manabe R.I."/>
            <person name="Nelson D.C."/>
            <person name="Schulman A.H."/>
            <person name="Timko M.P."/>
            <person name="dePamphilis C.W."/>
            <person name="Choi D."/>
            <person name="Shirasu K."/>
        </authorList>
    </citation>
    <scope>NUCLEOTIDE SEQUENCE [LARGE SCALE GENOMIC DNA]</scope>
    <source>
        <strain evidence="3">cv. UVA1</strain>
    </source>
</reference>
<dbReference type="InterPro" id="IPR055323">
    <property type="entry name" value="C57A10.07/YOR238W"/>
</dbReference>
<dbReference type="PANTHER" id="PTHR28110:SF1">
    <property type="entry name" value="TRANSMEMBRANE PROTEIN"/>
    <property type="match status" value="1"/>
</dbReference>
<dbReference type="AlphaFoldDB" id="A0A5A7QG67"/>
<keyword evidence="3" id="KW-1185">Reference proteome</keyword>
<protein>
    <submittedName>
        <fullName evidence="2">Ras-related small GTP-binding family protein</fullName>
    </submittedName>
</protein>
<proteinExistence type="predicted"/>